<reference evidence="1" key="1">
    <citation type="journal article" date="2020" name="Nature">
        <title>Giant virus diversity and host interactions through global metagenomics.</title>
        <authorList>
            <person name="Schulz F."/>
            <person name="Roux S."/>
            <person name="Paez-Espino D."/>
            <person name="Jungbluth S."/>
            <person name="Walsh D.A."/>
            <person name="Denef V.J."/>
            <person name="McMahon K.D."/>
            <person name="Konstantinidis K.T."/>
            <person name="Eloe-Fadrosh E.A."/>
            <person name="Kyrpides N.C."/>
            <person name="Woyke T."/>
        </authorList>
    </citation>
    <scope>NUCLEOTIDE SEQUENCE</scope>
    <source>
        <strain evidence="1">GVMAG-M-3300023179-150</strain>
    </source>
</reference>
<name>A0A6C0E7E4_9ZZZZ</name>
<proteinExistence type="predicted"/>
<dbReference type="EMBL" id="MN739748">
    <property type="protein sequence ID" value="QHT24708.1"/>
    <property type="molecule type" value="Genomic_DNA"/>
</dbReference>
<sequence>MGNIFSHRKNCWIPHCPRNGFKKFGGRCHMHQNANICQFTKCNGLAYDLKRFCPECNCIYPDCDMLAIKNGQAQYCLEHYQKYYQKNTCIIDGCSNITKDNDVICAIHRCSYDNCKKIIRKGLFCPNHTCQMGNCDKSVYGNYSFCYAHYNLIENGSIQYNLHYIPTPSTNNTYPVYNDLVYYDQQYLEPDFQSTNYIKPCKPITYKPIKPIKQKPIKQKPIEYYDRHRCPVHRDQCYYVKQY</sequence>
<organism evidence="1">
    <name type="scientific">viral metagenome</name>
    <dbReference type="NCBI Taxonomy" id="1070528"/>
    <lineage>
        <taxon>unclassified sequences</taxon>
        <taxon>metagenomes</taxon>
        <taxon>organismal metagenomes</taxon>
    </lineage>
</organism>
<evidence type="ECO:0000313" key="1">
    <source>
        <dbReference type="EMBL" id="QHT24708.1"/>
    </source>
</evidence>
<protein>
    <submittedName>
        <fullName evidence="1">Uncharacterized protein</fullName>
    </submittedName>
</protein>
<dbReference type="AlphaFoldDB" id="A0A6C0E7E4"/>
<accession>A0A6C0E7E4</accession>